<keyword evidence="4 10" id="KW-0813">Transport</keyword>
<keyword evidence="10" id="KW-1003">Cell membrane</keyword>
<dbReference type="PANTHER" id="PTHR11693:SF22">
    <property type="entry name" value="ATP SYNTHASE SUBUNIT GAMMA, MITOCHONDRIAL"/>
    <property type="match status" value="1"/>
</dbReference>
<dbReference type="OrthoDB" id="9812769at2"/>
<keyword evidence="8 10" id="KW-0139">CF(1)</keyword>
<evidence type="ECO:0000256" key="2">
    <source>
        <dbReference type="ARBA" id="ARBA00004170"/>
    </source>
</evidence>
<dbReference type="NCBIfam" id="TIGR01146">
    <property type="entry name" value="ATPsyn_F1gamma"/>
    <property type="match status" value="1"/>
</dbReference>
<dbReference type="Pfam" id="PF00231">
    <property type="entry name" value="ATP-synt"/>
    <property type="match status" value="1"/>
</dbReference>
<evidence type="ECO:0000256" key="8">
    <source>
        <dbReference type="ARBA" id="ARBA00023196"/>
    </source>
</evidence>
<keyword evidence="6 10" id="KW-0406">Ion transport</keyword>
<evidence type="ECO:0000256" key="3">
    <source>
        <dbReference type="ARBA" id="ARBA00007681"/>
    </source>
</evidence>
<evidence type="ECO:0000313" key="11">
    <source>
        <dbReference type="EMBL" id="VEU75150.1"/>
    </source>
</evidence>
<comment type="function">
    <text evidence="1 10">Produces ATP from ADP in the presence of a proton gradient across the membrane. The gamma chain is believed to be important in regulating ATPase activity and the flow of protons through the CF(0) complex.</text>
</comment>
<evidence type="ECO:0000256" key="1">
    <source>
        <dbReference type="ARBA" id="ARBA00003456"/>
    </source>
</evidence>
<dbReference type="Gene3D" id="3.40.1380.10">
    <property type="match status" value="1"/>
</dbReference>
<dbReference type="Gene3D" id="1.10.287.80">
    <property type="entry name" value="ATP synthase, gamma subunit, helix hairpin domain"/>
    <property type="match status" value="1"/>
</dbReference>
<dbReference type="GO" id="GO:0005524">
    <property type="term" value="F:ATP binding"/>
    <property type="evidence" value="ECO:0007669"/>
    <property type="project" value="UniProtKB-UniRule"/>
</dbReference>
<keyword evidence="5 10" id="KW-0375">Hydrogen ion transport</keyword>
<accession>A0A449B3I0</accession>
<dbReference type="RefSeq" id="WP_129646011.1">
    <property type="nucleotide sequence ID" value="NZ_LR215037.1"/>
</dbReference>
<evidence type="ECO:0000313" key="12">
    <source>
        <dbReference type="Proteomes" id="UP000290243"/>
    </source>
</evidence>
<dbReference type="InterPro" id="IPR000131">
    <property type="entry name" value="ATP_synth_F1_gsu"/>
</dbReference>
<keyword evidence="9 10" id="KW-0066">ATP synthesis</keyword>
<dbReference type="CDD" id="cd12151">
    <property type="entry name" value="F1-ATPase_gamma"/>
    <property type="match status" value="1"/>
</dbReference>
<evidence type="ECO:0000256" key="9">
    <source>
        <dbReference type="ARBA" id="ARBA00023310"/>
    </source>
</evidence>
<dbReference type="GO" id="GO:0042777">
    <property type="term" value="P:proton motive force-driven plasma membrane ATP synthesis"/>
    <property type="evidence" value="ECO:0007669"/>
    <property type="project" value="UniProtKB-UniRule"/>
</dbReference>
<keyword evidence="7 10" id="KW-0472">Membrane</keyword>
<dbReference type="SUPFAM" id="SSF52943">
    <property type="entry name" value="ATP synthase (F1-ATPase), gamma subunit"/>
    <property type="match status" value="1"/>
</dbReference>
<evidence type="ECO:0000256" key="4">
    <source>
        <dbReference type="ARBA" id="ARBA00022448"/>
    </source>
</evidence>
<dbReference type="PROSITE" id="PS00153">
    <property type="entry name" value="ATPASE_GAMMA"/>
    <property type="match status" value="1"/>
</dbReference>
<reference evidence="11 12" key="1">
    <citation type="submission" date="2019-01" db="EMBL/GenBank/DDBJ databases">
        <authorList>
            <consortium name="Pathogen Informatics"/>
        </authorList>
    </citation>
    <scope>NUCLEOTIDE SEQUENCE [LARGE SCALE GENOMIC DNA]</scope>
    <source>
        <strain evidence="11 12">NCTC10168</strain>
    </source>
</reference>
<comment type="similarity">
    <text evidence="3 10">Belongs to the ATPase gamma chain family.</text>
</comment>
<dbReference type="PRINTS" id="PR00126">
    <property type="entry name" value="ATPASEGAMMA"/>
</dbReference>
<dbReference type="GO" id="GO:0045259">
    <property type="term" value="C:proton-transporting ATP synthase complex"/>
    <property type="evidence" value="ECO:0007669"/>
    <property type="project" value="UniProtKB-KW"/>
</dbReference>
<dbReference type="HAMAP" id="MF_00815">
    <property type="entry name" value="ATP_synth_gamma_bact"/>
    <property type="match status" value="1"/>
</dbReference>
<evidence type="ECO:0000256" key="5">
    <source>
        <dbReference type="ARBA" id="ARBA00022781"/>
    </source>
</evidence>
<keyword evidence="12" id="KW-1185">Reference proteome</keyword>
<protein>
    <recommendedName>
        <fullName evidence="10">ATP synthase gamma chain</fullName>
    </recommendedName>
    <alternativeName>
        <fullName evidence="10">ATP synthase F1 sector gamma subunit</fullName>
    </alternativeName>
    <alternativeName>
        <fullName evidence="10">F-ATPase gamma subunit</fullName>
    </alternativeName>
</protein>
<evidence type="ECO:0000256" key="7">
    <source>
        <dbReference type="ARBA" id="ARBA00023136"/>
    </source>
</evidence>
<dbReference type="GO" id="GO:0046933">
    <property type="term" value="F:proton-transporting ATP synthase activity, rotational mechanism"/>
    <property type="evidence" value="ECO:0007669"/>
    <property type="project" value="UniProtKB-UniRule"/>
</dbReference>
<name>A0A449B3I0_9BACT</name>
<comment type="subunit">
    <text evidence="10">F-type ATPases have 2 components, CF(1) - the catalytic core - and CF(0) - the membrane proton channel. CF(1) has five subunits: alpha(3), beta(3), gamma(1), delta(1), epsilon(1). CF(0) has three main subunits: a, b and c.</text>
</comment>
<organism evidence="11 12">
    <name type="scientific">Mycoplasmopsis maculosa</name>
    <dbReference type="NCBI Taxonomy" id="114885"/>
    <lineage>
        <taxon>Bacteria</taxon>
        <taxon>Bacillati</taxon>
        <taxon>Mycoplasmatota</taxon>
        <taxon>Mycoplasmoidales</taxon>
        <taxon>Metamycoplasmataceae</taxon>
        <taxon>Mycoplasmopsis</taxon>
    </lineage>
</organism>
<sequence>MSSINNIKNRITTVGSIRKITHAMELVSFSKLKKAKAEYEEVLKYDQLLDAMFDKIFNNLYADELNYFTKASNSSENSLYIAVSSNLGLAGGYNSNIIKATKNLVKENDKLIVIGSYGLKGLSQIFKNQLIQTLEQSNKNANYHKMVKQIVKIAMNLYKRGEISSVNIVYTKYINNLVQTEICEKIYPFDSEKVKELVGNGPSDHNLEFEPSPKKILQEAIPLYIDSKIYTAILNAKISEVASRRIAMENATDNADQLIESLNIEYNRKRQSKITQEIIEIVSGADAV</sequence>
<dbReference type="InterPro" id="IPR023632">
    <property type="entry name" value="ATP_synth_F1_gsu_CS"/>
</dbReference>
<dbReference type="KEGG" id="mmau:NCTC10168_00059"/>
<dbReference type="GO" id="GO:0005886">
    <property type="term" value="C:plasma membrane"/>
    <property type="evidence" value="ECO:0007669"/>
    <property type="project" value="UniProtKB-SubCell"/>
</dbReference>
<comment type="subcellular location">
    <subcellularLocation>
        <location evidence="10">Cell membrane</location>
        <topology evidence="10">Peripheral membrane protein</topology>
    </subcellularLocation>
    <subcellularLocation>
        <location evidence="2">Membrane</location>
        <topology evidence="2">Peripheral membrane protein</topology>
    </subcellularLocation>
</comment>
<evidence type="ECO:0000256" key="10">
    <source>
        <dbReference type="HAMAP-Rule" id="MF_00815"/>
    </source>
</evidence>
<gene>
    <name evidence="10 11" type="primary">atpG</name>
    <name evidence="11" type="ORF">NCTC10168_00059</name>
</gene>
<dbReference type="AlphaFoldDB" id="A0A449B3I0"/>
<evidence type="ECO:0000256" key="6">
    <source>
        <dbReference type="ARBA" id="ARBA00023065"/>
    </source>
</evidence>
<dbReference type="Proteomes" id="UP000290243">
    <property type="component" value="Chromosome"/>
</dbReference>
<dbReference type="EMBL" id="LR215037">
    <property type="protein sequence ID" value="VEU75150.1"/>
    <property type="molecule type" value="Genomic_DNA"/>
</dbReference>
<dbReference type="PANTHER" id="PTHR11693">
    <property type="entry name" value="ATP SYNTHASE GAMMA CHAIN"/>
    <property type="match status" value="1"/>
</dbReference>
<dbReference type="InterPro" id="IPR035968">
    <property type="entry name" value="ATP_synth_F1_ATPase_gsu"/>
</dbReference>
<proteinExistence type="inferred from homology"/>